<feature type="transmembrane region" description="Helical" evidence="4">
    <location>
        <begin position="796"/>
        <end position="817"/>
    </location>
</feature>
<organism evidence="6 7">
    <name type="scientific">Adiantum capillus-veneris</name>
    <name type="common">Maidenhair fern</name>
    <dbReference type="NCBI Taxonomy" id="13818"/>
    <lineage>
        <taxon>Eukaryota</taxon>
        <taxon>Viridiplantae</taxon>
        <taxon>Streptophyta</taxon>
        <taxon>Embryophyta</taxon>
        <taxon>Tracheophyta</taxon>
        <taxon>Polypodiopsida</taxon>
        <taxon>Polypodiidae</taxon>
        <taxon>Polypodiales</taxon>
        <taxon>Pteridineae</taxon>
        <taxon>Pteridaceae</taxon>
        <taxon>Vittarioideae</taxon>
        <taxon>Adiantum</taxon>
    </lineage>
</organism>
<feature type="repeat" description="ANK" evidence="3">
    <location>
        <begin position="339"/>
        <end position="362"/>
    </location>
</feature>
<name>A0A9D4V3A2_ADICA</name>
<feature type="transmembrane region" description="Helical" evidence="4">
    <location>
        <begin position="829"/>
        <end position="855"/>
    </location>
</feature>
<keyword evidence="4" id="KW-0472">Membrane</keyword>
<sequence length="920" mass="102974">MAYKNILGRYHGKLIYNRLELDELLVQAASAGDVEKARNLIDLVRQSNDPDSKRATYYAALQCAAQNGHTEVVKLILMSVTEEPCRAFWCFHDDGFHLCERAIMQRWYFYGPTMNSSPLHLAVSEGHLDVVQEFVSFFRSFTSERAAEDTANSASPLSPQFLDFIKRASLFDSKEWFQSLIEWVMRWGHADVLGIIMRTLPSILRLLTKDFPSSAAFNLPLVLAVHNHSHLELLNRLLRQGQENSYDLQQTVFEITAGTKDKLRSVLHVAAAQCDAGSLDVMRFFLDTKGMDADLNVNTRSFLQMFTPLHVAANCGNLEVVRLLLQRSSLEDVLARDVMGRTALHYAAREGHEAVVQILLHHCRISNEINIASIADHDGLLALHMAARSGCVGVVEKLINNSRIAGTLYNSINQQSKHSFQLKSWVERVYMQMPYSGFNNLNVYHGEVYRFPLPKLIDSLFFKTRGFTPLHFAARYGHERVVIQLLKEEGIDLQAKDEQGLSACDWMKLAVESEKVFSASCREFIAQKMLAAQGGLISDVGKVTSEKAVVQVFTSEINDEKLALEDLWRAWWKGEQPALTANIVRRLEEDCVGRVTAHSLPCAAARGHVELVKSLVNVLKEFDVEPVYVENEGDVSVLVRKALVKAVREDRGAIVKELLMYWPPGSYLRACAAREAFVNAALHSKFVAAEVIVRQVPEVAANDLRKILAVSKIHQEELVEAILERGEVKKGLYEDRQVYLDCANAILVGAALIAGLAFQGWLQPPLGLSYEYGGEEYADVHKAAMRWFWRANNASFFFAVGALIAGAKGAVPVANVMDLFGSVEKARRAVVVASALLGLAVACVIVAFCTAQLAVLPPFASDLELMRPSVIWGGILCSLTLLWFSLSIWPLLYYIVEDLNVRYLYLSVRYRYLRPESTAL</sequence>
<keyword evidence="4" id="KW-0812">Transmembrane</keyword>
<keyword evidence="4" id="KW-1133">Transmembrane helix</keyword>
<dbReference type="PROSITE" id="PS50297">
    <property type="entry name" value="ANK_REP_REGION"/>
    <property type="match status" value="3"/>
</dbReference>
<accession>A0A9D4V3A2</accession>
<feature type="repeat" description="ANK" evidence="3">
    <location>
        <begin position="304"/>
        <end position="336"/>
    </location>
</feature>
<evidence type="ECO:0000256" key="2">
    <source>
        <dbReference type="ARBA" id="ARBA00023043"/>
    </source>
</evidence>
<dbReference type="Pfam" id="PF00023">
    <property type="entry name" value="Ank"/>
    <property type="match status" value="1"/>
</dbReference>
<dbReference type="PRINTS" id="PR01415">
    <property type="entry name" value="ANKYRIN"/>
</dbReference>
<dbReference type="SMART" id="SM00248">
    <property type="entry name" value="ANK"/>
    <property type="match status" value="9"/>
</dbReference>
<evidence type="ECO:0000256" key="4">
    <source>
        <dbReference type="SAM" id="Phobius"/>
    </source>
</evidence>
<evidence type="ECO:0000313" key="7">
    <source>
        <dbReference type="Proteomes" id="UP000886520"/>
    </source>
</evidence>
<dbReference type="PROSITE" id="PS50088">
    <property type="entry name" value="ANK_REPEAT"/>
    <property type="match status" value="3"/>
</dbReference>
<dbReference type="SUPFAM" id="SSF48403">
    <property type="entry name" value="Ankyrin repeat"/>
    <property type="match status" value="1"/>
</dbReference>
<evidence type="ECO:0000313" key="6">
    <source>
        <dbReference type="EMBL" id="KAI5078976.1"/>
    </source>
</evidence>
<keyword evidence="2 3" id="KW-0040">ANK repeat</keyword>
<dbReference type="OrthoDB" id="2122982at2759"/>
<reference evidence="6" key="1">
    <citation type="submission" date="2021-01" db="EMBL/GenBank/DDBJ databases">
        <title>Adiantum capillus-veneris genome.</title>
        <authorList>
            <person name="Fang Y."/>
            <person name="Liao Q."/>
        </authorList>
    </citation>
    <scope>NUCLEOTIDE SEQUENCE</scope>
    <source>
        <strain evidence="6">H3</strain>
        <tissue evidence="6">Leaf</tissue>
    </source>
</reference>
<dbReference type="PANTHER" id="PTHR24161:SF85">
    <property type="entry name" value="PALMITOYLTRANSFERASE HIP14"/>
    <property type="match status" value="1"/>
</dbReference>
<comment type="caution">
    <text evidence="6">The sequence shown here is derived from an EMBL/GenBank/DDBJ whole genome shotgun (WGS) entry which is preliminary data.</text>
</comment>
<dbReference type="Pfam" id="PF12796">
    <property type="entry name" value="Ank_2"/>
    <property type="match status" value="2"/>
</dbReference>
<proteinExistence type="predicted"/>
<gene>
    <name evidence="6" type="ORF">GOP47_0006647</name>
</gene>
<dbReference type="Gene3D" id="1.25.40.20">
    <property type="entry name" value="Ankyrin repeat-containing domain"/>
    <property type="match status" value="3"/>
</dbReference>
<dbReference type="InterPro" id="IPR036770">
    <property type="entry name" value="Ankyrin_rpt-contain_sf"/>
</dbReference>
<dbReference type="AlphaFoldDB" id="A0A9D4V3A2"/>
<feature type="domain" description="PGG" evidence="5">
    <location>
        <begin position="742"/>
        <end position="854"/>
    </location>
</feature>
<dbReference type="Pfam" id="PF13962">
    <property type="entry name" value="PGG"/>
    <property type="match status" value="1"/>
</dbReference>
<dbReference type="PANTHER" id="PTHR24161">
    <property type="entry name" value="ANK_REP_REGION DOMAIN-CONTAINING PROTEIN-RELATED"/>
    <property type="match status" value="1"/>
</dbReference>
<dbReference type="Proteomes" id="UP000886520">
    <property type="component" value="Chromosome 6"/>
</dbReference>
<protein>
    <recommendedName>
        <fullName evidence="5">PGG domain-containing protein</fullName>
    </recommendedName>
</protein>
<evidence type="ECO:0000259" key="5">
    <source>
        <dbReference type="Pfam" id="PF13962"/>
    </source>
</evidence>
<dbReference type="InterPro" id="IPR002110">
    <property type="entry name" value="Ankyrin_rpt"/>
</dbReference>
<dbReference type="EMBL" id="JABFUD020000006">
    <property type="protein sequence ID" value="KAI5078976.1"/>
    <property type="molecule type" value="Genomic_DNA"/>
</dbReference>
<keyword evidence="1" id="KW-0677">Repeat</keyword>
<feature type="transmembrane region" description="Helical" evidence="4">
    <location>
        <begin position="870"/>
        <end position="896"/>
    </location>
</feature>
<dbReference type="InterPro" id="IPR026961">
    <property type="entry name" value="PGG_dom"/>
</dbReference>
<feature type="repeat" description="ANK" evidence="3">
    <location>
        <begin position="465"/>
        <end position="498"/>
    </location>
</feature>
<evidence type="ECO:0000256" key="1">
    <source>
        <dbReference type="ARBA" id="ARBA00022737"/>
    </source>
</evidence>
<evidence type="ECO:0000256" key="3">
    <source>
        <dbReference type="PROSITE-ProRule" id="PRU00023"/>
    </source>
</evidence>
<keyword evidence="7" id="KW-1185">Reference proteome</keyword>